<evidence type="ECO:0000313" key="4">
    <source>
        <dbReference type="Proteomes" id="UP000199320"/>
    </source>
</evidence>
<sequence length="44" mass="4391">MAASNPAPRSGSSADDAATSGVGMAHLTVVPTNFEPADSSDRDE</sequence>
<evidence type="ECO:0000313" key="2">
    <source>
        <dbReference type="EMBL" id="SDC47063.1"/>
    </source>
</evidence>
<dbReference type="EMBL" id="FOIC01000004">
    <property type="protein sequence ID" value="SET19609.1"/>
    <property type="molecule type" value="Genomic_DNA"/>
</dbReference>
<name>A0A1I0CKA3_9EURY</name>
<reference evidence="4 5" key="2">
    <citation type="submission" date="2016-10" db="EMBL/GenBank/DDBJ databases">
        <authorList>
            <person name="Varghese N."/>
            <person name="Submissions S."/>
        </authorList>
    </citation>
    <scope>NUCLEOTIDE SEQUENCE [LARGE SCALE GENOMIC DNA]</scope>
    <source>
        <strain evidence="2 5">CDM_1</strain>
        <strain evidence="4">CDM_6</strain>
    </source>
</reference>
<feature type="region of interest" description="Disordered" evidence="1">
    <location>
        <begin position="1"/>
        <end position="44"/>
    </location>
</feature>
<proteinExistence type="predicted"/>
<evidence type="ECO:0000256" key="1">
    <source>
        <dbReference type="SAM" id="MobiDB-lite"/>
    </source>
</evidence>
<protein>
    <submittedName>
        <fullName evidence="3">Uncharacterized protein</fullName>
    </submittedName>
</protein>
<dbReference type="Proteomes" id="UP000199320">
    <property type="component" value="Unassembled WGS sequence"/>
</dbReference>
<dbReference type="Proteomes" id="UP000324021">
    <property type="component" value="Unassembled WGS sequence"/>
</dbReference>
<evidence type="ECO:0000313" key="3">
    <source>
        <dbReference type="EMBL" id="SET19609.1"/>
    </source>
</evidence>
<keyword evidence="4" id="KW-1185">Reference proteome</keyword>
<evidence type="ECO:0000313" key="5">
    <source>
        <dbReference type="Proteomes" id="UP000324021"/>
    </source>
</evidence>
<accession>A0A1I0CKA3</accession>
<dbReference type="STRING" id="392421.SAMN04488694_104197"/>
<dbReference type="AlphaFoldDB" id="A0A1I0CKA3"/>
<dbReference type="EMBL" id="FMZP01000004">
    <property type="protein sequence ID" value="SDC47063.1"/>
    <property type="molecule type" value="Genomic_DNA"/>
</dbReference>
<gene>
    <name evidence="3" type="ORF">SAMN04488694_104197</name>
    <name evidence="2" type="ORF">SAMN05192552_1004105</name>
</gene>
<dbReference type="RefSeq" id="WP_262488506.1">
    <property type="nucleotide sequence ID" value="NZ_FMZP01000004.1"/>
</dbReference>
<organism evidence="3 4">
    <name type="scientific">Natrinema hispanicum</name>
    <dbReference type="NCBI Taxonomy" id="392421"/>
    <lineage>
        <taxon>Archaea</taxon>
        <taxon>Methanobacteriati</taxon>
        <taxon>Methanobacteriota</taxon>
        <taxon>Stenosarchaea group</taxon>
        <taxon>Halobacteria</taxon>
        <taxon>Halobacteriales</taxon>
        <taxon>Natrialbaceae</taxon>
        <taxon>Natrinema</taxon>
    </lineage>
</organism>
<reference evidence="3" key="1">
    <citation type="submission" date="2016-10" db="EMBL/GenBank/DDBJ databases">
        <authorList>
            <person name="de Groot N.N."/>
        </authorList>
    </citation>
    <scope>NUCLEOTIDE SEQUENCE [LARGE SCALE GENOMIC DNA]</scope>
    <source>
        <strain evidence="3">CDM_6</strain>
    </source>
</reference>
<feature type="compositionally biased region" description="Low complexity" evidence="1">
    <location>
        <begin position="10"/>
        <end position="21"/>
    </location>
</feature>